<reference evidence="1" key="1">
    <citation type="submission" date="2020-09" db="EMBL/GenBank/DDBJ databases">
        <title>A novel bacterium of genus Neiella, isolated from South China Sea.</title>
        <authorList>
            <person name="Huang H."/>
            <person name="Mo K."/>
            <person name="Hu Y."/>
        </authorList>
    </citation>
    <scope>NUCLEOTIDE SEQUENCE</scope>
    <source>
        <strain evidence="1">HB171785</strain>
    </source>
</reference>
<accession>A0A8J6UG19</accession>
<organism evidence="1 2">
    <name type="scientific">Neiella litorisoli</name>
    <dbReference type="NCBI Taxonomy" id="2771431"/>
    <lineage>
        <taxon>Bacteria</taxon>
        <taxon>Pseudomonadati</taxon>
        <taxon>Pseudomonadota</taxon>
        <taxon>Gammaproteobacteria</taxon>
        <taxon>Alteromonadales</taxon>
        <taxon>Echinimonadaceae</taxon>
        <taxon>Neiella</taxon>
    </lineage>
</organism>
<dbReference type="AlphaFoldDB" id="A0A8J6UG19"/>
<proteinExistence type="predicted"/>
<protein>
    <submittedName>
        <fullName evidence="1">Uncharacterized protein</fullName>
    </submittedName>
</protein>
<keyword evidence="2" id="KW-1185">Reference proteome</keyword>
<dbReference type="RefSeq" id="WP_191144583.1">
    <property type="nucleotide sequence ID" value="NZ_JACXAF010000009.1"/>
</dbReference>
<evidence type="ECO:0000313" key="1">
    <source>
        <dbReference type="EMBL" id="MBD1389476.1"/>
    </source>
</evidence>
<evidence type="ECO:0000313" key="2">
    <source>
        <dbReference type="Proteomes" id="UP000638014"/>
    </source>
</evidence>
<dbReference type="EMBL" id="JACXAF010000009">
    <property type="protein sequence ID" value="MBD1389476.1"/>
    <property type="molecule type" value="Genomic_DNA"/>
</dbReference>
<comment type="caution">
    <text evidence="1">The sequence shown here is derived from an EMBL/GenBank/DDBJ whole genome shotgun (WGS) entry which is preliminary data.</text>
</comment>
<dbReference type="Proteomes" id="UP000638014">
    <property type="component" value="Unassembled WGS sequence"/>
</dbReference>
<name>A0A8J6UG19_9GAMM</name>
<gene>
    <name evidence="1" type="ORF">IC617_08555</name>
</gene>
<sequence length="82" mass="8834">MSTITVSVSAHLNPEKTQATIHFSGRSHPIVCGCLGAETNEQGVIETIYLDSLVHRHSSSVSYQGWQPEGAVSTILRRLTAA</sequence>